<reference evidence="4" key="1">
    <citation type="submission" date="2021-01" db="EMBL/GenBank/DDBJ databases">
        <title>Whole genome shotgun sequence of Dactylosporangium siamense NBRC 106093.</title>
        <authorList>
            <person name="Komaki H."/>
            <person name="Tamura T."/>
        </authorList>
    </citation>
    <scope>NUCLEOTIDE SEQUENCE</scope>
    <source>
        <strain evidence="4">NBRC 106093</strain>
    </source>
</reference>
<dbReference type="InterPro" id="IPR002645">
    <property type="entry name" value="STAS_dom"/>
</dbReference>
<keyword evidence="5" id="KW-1185">Reference proteome</keyword>
<evidence type="ECO:0000256" key="2">
    <source>
        <dbReference type="RuleBase" id="RU003749"/>
    </source>
</evidence>
<dbReference type="Pfam" id="PF01740">
    <property type="entry name" value="STAS"/>
    <property type="match status" value="1"/>
</dbReference>
<dbReference type="NCBIfam" id="TIGR00377">
    <property type="entry name" value="ant_ant_sig"/>
    <property type="match status" value="1"/>
</dbReference>
<dbReference type="GO" id="GO:0043856">
    <property type="term" value="F:anti-sigma factor antagonist activity"/>
    <property type="evidence" value="ECO:0007669"/>
    <property type="project" value="InterPro"/>
</dbReference>
<gene>
    <name evidence="4" type="primary">rsbV_2</name>
    <name evidence="4" type="ORF">Dsi01nite_019230</name>
</gene>
<name>A0A919PGQ7_9ACTN</name>
<dbReference type="Proteomes" id="UP000660611">
    <property type="component" value="Unassembled WGS sequence"/>
</dbReference>
<evidence type="ECO:0000313" key="5">
    <source>
        <dbReference type="Proteomes" id="UP000660611"/>
    </source>
</evidence>
<dbReference type="PANTHER" id="PTHR33495:SF2">
    <property type="entry name" value="ANTI-SIGMA FACTOR ANTAGONIST TM_1081-RELATED"/>
    <property type="match status" value="1"/>
</dbReference>
<comment type="similarity">
    <text evidence="1 2">Belongs to the anti-sigma-factor antagonist family.</text>
</comment>
<sequence>MKLSLEVRPGRDCTIVRVGGIVDLVTEPDLRECLQRVMHDGARCIVLDLAGVPKLDSSGLGAIVSTFKLLQQRGGRLCLVSVQPSVRNVFLLTSVDRLLGIYDSVEAAEEDVARELR</sequence>
<dbReference type="EMBL" id="BONQ01000029">
    <property type="protein sequence ID" value="GIG43882.1"/>
    <property type="molecule type" value="Genomic_DNA"/>
</dbReference>
<dbReference type="InterPro" id="IPR003658">
    <property type="entry name" value="Anti-sigma_ant"/>
</dbReference>
<dbReference type="Gene3D" id="3.30.750.24">
    <property type="entry name" value="STAS domain"/>
    <property type="match status" value="1"/>
</dbReference>
<dbReference type="SUPFAM" id="SSF52091">
    <property type="entry name" value="SpoIIaa-like"/>
    <property type="match status" value="1"/>
</dbReference>
<dbReference type="CDD" id="cd07043">
    <property type="entry name" value="STAS_anti-anti-sigma_factors"/>
    <property type="match status" value="1"/>
</dbReference>
<dbReference type="PANTHER" id="PTHR33495">
    <property type="entry name" value="ANTI-SIGMA FACTOR ANTAGONIST TM_1081-RELATED-RELATED"/>
    <property type="match status" value="1"/>
</dbReference>
<evidence type="ECO:0000313" key="4">
    <source>
        <dbReference type="EMBL" id="GIG43882.1"/>
    </source>
</evidence>
<organism evidence="4 5">
    <name type="scientific">Dactylosporangium siamense</name>
    <dbReference type="NCBI Taxonomy" id="685454"/>
    <lineage>
        <taxon>Bacteria</taxon>
        <taxon>Bacillati</taxon>
        <taxon>Actinomycetota</taxon>
        <taxon>Actinomycetes</taxon>
        <taxon>Micromonosporales</taxon>
        <taxon>Micromonosporaceae</taxon>
        <taxon>Dactylosporangium</taxon>
    </lineage>
</organism>
<protein>
    <recommendedName>
        <fullName evidence="2">Anti-sigma factor antagonist</fullName>
    </recommendedName>
</protein>
<comment type="caution">
    <text evidence="4">The sequence shown here is derived from an EMBL/GenBank/DDBJ whole genome shotgun (WGS) entry which is preliminary data.</text>
</comment>
<feature type="domain" description="STAS" evidence="3">
    <location>
        <begin position="3"/>
        <end position="112"/>
    </location>
</feature>
<dbReference type="InterPro" id="IPR036513">
    <property type="entry name" value="STAS_dom_sf"/>
</dbReference>
<dbReference type="AlphaFoldDB" id="A0A919PGQ7"/>
<proteinExistence type="inferred from homology"/>
<dbReference type="PROSITE" id="PS50801">
    <property type="entry name" value="STAS"/>
    <property type="match status" value="1"/>
</dbReference>
<evidence type="ECO:0000259" key="3">
    <source>
        <dbReference type="PROSITE" id="PS50801"/>
    </source>
</evidence>
<evidence type="ECO:0000256" key="1">
    <source>
        <dbReference type="ARBA" id="ARBA00009013"/>
    </source>
</evidence>
<accession>A0A919PGQ7</accession>
<dbReference type="RefSeq" id="WP_203845739.1">
    <property type="nucleotide sequence ID" value="NZ_BAAAVW010000006.1"/>
</dbReference>